<dbReference type="EMBL" id="UINC01012545">
    <property type="protein sequence ID" value="SVA54732.1"/>
    <property type="molecule type" value="Genomic_DNA"/>
</dbReference>
<evidence type="ECO:0000256" key="1">
    <source>
        <dbReference type="SAM" id="MobiDB-lite"/>
    </source>
</evidence>
<dbReference type="Pfam" id="PF18911">
    <property type="entry name" value="PKD_4"/>
    <property type="match status" value="1"/>
</dbReference>
<feature type="domain" description="PKD" evidence="2">
    <location>
        <begin position="252"/>
        <end position="309"/>
    </location>
</feature>
<dbReference type="PROSITE" id="PS50093">
    <property type="entry name" value="PKD"/>
    <property type="match status" value="2"/>
</dbReference>
<feature type="non-terminal residue" evidence="3">
    <location>
        <position position="561"/>
    </location>
</feature>
<evidence type="ECO:0000259" key="2">
    <source>
        <dbReference type="PROSITE" id="PS50093"/>
    </source>
</evidence>
<dbReference type="SUPFAM" id="SSF69318">
    <property type="entry name" value="Integrin alpha N-terminal domain"/>
    <property type="match status" value="1"/>
</dbReference>
<protein>
    <recommendedName>
        <fullName evidence="2">PKD domain-containing protein</fullName>
    </recommendedName>
</protein>
<accession>A0A381WQS8</accession>
<dbReference type="Gene3D" id="2.60.40.10">
    <property type="entry name" value="Immunoglobulins"/>
    <property type="match status" value="2"/>
</dbReference>
<dbReference type="SUPFAM" id="SSF49299">
    <property type="entry name" value="PKD domain"/>
    <property type="match status" value="2"/>
</dbReference>
<organism evidence="3">
    <name type="scientific">marine metagenome</name>
    <dbReference type="NCBI Taxonomy" id="408172"/>
    <lineage>
        <taxon>unclassified sequences</taxon>
        <taxon>metagenomes</taxon>
        <taxon>ecological metagenomes</taxon>
    </lineage>
</organism>
<dbReference type="InterPro" id="IPR013783">
    <property type="entry name" value="Ig-like_fold"/>
</dbReference>
<proteinExistence type="predicted"/>
<feature type="region of interest" description="Disordered" evidence="1">
    <location>
        <begin position="320"/>
        <end position="401"/>
    </location>
</feature>
<name>A0A381WQS8_9ZZZZ</name>
<dbReference type="InterPro" id="IPR000601">
    <property type="entry name" value="PKD_dom"/>
</dbReference>
<dbReference type="InterPro" id="IPR022409">
    <property type="entry name" value="PKD/Chitinase_dom"/>
</dbReference>
<dbReference type="AlphaFoldDB" id="A0A381WQS8"/>
<evidence type="ECO:0000313" key="3">
    <source>
        <dbReference type="EMBL" id="SVA54732.1"/>
    </source>
</evidence>
<dbReference type="InterPro" id="IPR028994">
    <property type="entry name" value="Integrin_alpha_N"/>
</dbReference>
<gene>
    <name evidence="3" type="ORF">METZ01_LOCUS107586</name>
</gene>
<dbReference type="SMART" id="SM00089">
    <property type="entry name" value="PKD"/>
    <property type="match status" value="2"/>
</dbReference>
<dbReference type="CDD" id="cd00146">
    <property type="entry name" value="PKD"/>
    <property type="match status" value="2"/>
</dbReference>
<feature type="domain" description="PKD" evidence="2">
    <location>
        <begin position="168"/>
        <end position="212"/>
    </location>
</feature>
<dbReference type="InterPro" id="IPR035986">
    <property type="entry name" value="PKD_dom_sf"/>
</dbReference>
<dbReference type="PROSITE" id="PS51257">
    <property type="entry name" value="PROKAR_LIPOPROTEIN"/>
    <property type="match status" value="1"/>
</dbReference>
<sequence>MYKTAPDRNARRRIQTGLFLVALMLGSGCLGATDEIVEQPEPSVVTVSVVIEGSPTTASDLIIANAIIEEGTAPYIANWRLDGVLVQTSNSLTYDAGFLSVGTHTIEVELTDSMGASAVSAVIFTLLEPNRAPTVSLELPSEGVAGVPVAWSVAAADPDGDVLVVEVDFSDGTTLRDLSGQHIWGEPGTYSVRVSATDPSGFLAAAQGSIRIDDAEAPSLTVSTSPSPQGRIHLNLAGELSISTVAEDPLGPVSILIDWGDGSTSDQALAEESHQYSEEDIYVVRVTATGPTGISTERVFHVEVVSVADDLEAAQLQEELEGEAEEQLENEVEQELDSDGDGTVDEVTEAQGDSEYDWQSDFDPDGDGYYDDDQEVDDWVSTDEESVRDEVGDEEATDTIPSDPLMVESSVVNEGEGPSEDELAPIPFNNEANIEIVNPVFNEAWGDVDDASMQEQTYSRSISQVTATWWNDSFWEDWDNDGVAETLCHSTMGVFWFDSDGIPGPERIILVRTKQCSHDRDGDGHDDLFFTRFRGLDLVDQNSDGIPERHDVLTRTVWTWD</sequence>
<reference evidence="3" key="1">
    <citation type="submission" date="2018-05" db="EMBL/GenBank/DDBJ databases">
        <authorList>
            <person name="Lanie J.A."/>
            <person name="Ng W.-L."/>
            <person name="Kazmierczak K.M."/>
            <person name="Andrzejewski T.M."/>
            <person name="Davidsen T.M."/>
            <person name="Wayne K.J."/>
            <person name="Tettelin H."/>
            <person name="Glass J.I."/>
            <person name="Rusch D."/>
            <person name="Podicherti R."/>
            <person name="Tsui H.-C.T."/>
            <person name="Winkler M.E."/>
        </authorList>
    </citation>
    <scope>NUCLEOTIDE SEQUENCE</scope>
</reference>
<feature type="compositionally biased region" description="Acidic residues" evidence="1">
    <location>
        <begin position="320"/>
        <end position="397"/>
    </location>
</feature>